<name>C0D328_9FIRM</name>
<dbReference type="Proteomes" id="UP000004756">
    <property type="component" value="Unassembled WGS sequence"/>
</dbReference>
<gene>
    <name evidence="1" type="ORF">CLOSTASPAR_03669</name>
</gene>
<dbReference type="AlphaFoldDB" id="C0D328"/>
<evidence type="ECO:0000313" key="1">
    <source>
        <dbReference type="EMBL" id="EEG54266.1"/>
    </source>
</evidence>
<evidence type="ECO:0000313" key="2">
    <source>
        <dbReference type="Proteomes" id="UP000004756"/>
    </source>
</evidence>
<comment type="caution">
    <text evidence="1">The sequence shown here is derived from an EMBL/GenBank/DDBJ whole genome shotgun (WGS) entry which is preliminary data.</text>
</comment>
<protein>
    <submittedName>
        <fullName evidence="1">Uncharacterized protein</fullName>
    </submittedName>
</protein>
<keyword evidence="2" id="KW-1185">Reference proteome</keyword>
<reference evidence="1 2" key="1">
    <citation type="submission" date="2009-02" db="EMBL/GenBank/DDBJ databases">
        <title>Draft genome sequence of Clostridium asparagiforme (DSM 15981).</title>
        <authorList>
            <person name="Sudarsanam P."/>
            <person name="Ley R."/>
            <person name="Guruge J."/>
            <person name="Turnbaugh P.J."/>
            <person name="Mahowald M."/>
            <person name="Liep D."/>
            <person name="Gordon J."/>
        </authorList>
    </citation>
    <scope>NUCLEOTIDE SEQUENCE [LARGE SCALE GENOMIC DNA]</scope>
    <source>
        <strain evidence="1 2">DSM 15981</strain>
    </source>
</reference>
<organism evidence="1 2">
    <name type="scientific">[Clostridium] asparagiforme DSM 15981</name>
    <dbReference type="NCBI Taxonomy" id="518636"/>
    <lineage>
        <taxon>Bacteria</taxon>
        <taxon>Bacillati</taxon>
        <taxon>Bacillota</taxon>
        <taxon>Clostridia</taxon>
        <taxon>Lachnospirales</taxon>
        <taxon>Lachnospiraceae</taxon>
        <taxon>Enterocloster</taxon>
    </lineage>
</organism>
<dbReference type="HOGENOM" id="CLU_3214257_0_0_9"/>
<dbReference type="EMBL" id="ACCJ01000285">
    <property type="protein sequence ID" value="EEG54266.1"/>
    <property type="molecule type" value="Genomic_DNA"/>
</dbReference>
<accession>C0D328</accession>
<proteinExistence type="predicted"/>
<sequence length="44" mass="4940">MKKLENSVTARLVRKMSRANCCEQIICFSDKGSAIPSAAGRRRR</sequence>